<sequence length="60" mass="6943">MTLRQAISRLLTIPDNFHFAALESKYCHTLMCFSLRSSCLFRPIKVNTMHSVYMLYTSPG</sequence>
<keyword evidence="2" id="KW-1185">Reference proteome</keyword>
<evidence type="ECO:0000313" key="2">
    <source>
        <dbReference type="Proteomes" id="UP000823749"/>
    </source>
</evidence>
<gene>
    <name evidence="1" type="ORF">RHGRI_006066</name>
</gene>
<name>A0AAV6LFJ9_9ERIC</name>
<dbReference type="Proteomes" id="UP000823749">
    <property type="component" value="Chromosome 2"/>
</dbReference>
<dbReference type="EMBL" id="JACTNZ010000002">
    <property type="protein sequence ID" value="KAG5563506.1"/>
    <property type="molecule type" value="Genomic_DNA"/>
</dbReference>
<comment type="caution">
    <text evidence="1">The sequence shown here is derived from an EMBL/GenBank/DDBJ whole genome shotgun (WGS) entry which is preliminary data.</text>
</comment>
<evidence type="ECO:0000313" key="1">
    <source>
        <dbReference type="EMBL" id="KAG5563506.1"/>
    </source>
</evidence>
<dbReference type="AlphaFoldDB" id="A0AAV6LFJ9"/>
<organism evidence="1 2">
    <name type="scientific">Rhododendron griersonianum</name>
    <dbReference type="NCBI Taxonomy" id="479676"/>
    <lineage>
        <taxon>Eukaryota</taxon>
        <taxon>Viridiplantae</taxon>
        <taxon>Streptophyta</taxon>
        <taxon>Embryophyta</taxon>
        <taxon>Tracheophyta</taxon>
        <taxon>Spermatophyta</taxon>
        <taxon>Magnoliopsida</taxon>
        <taxon>eudicotyledons</taxon>
        <taxon>Gunneridae</taxon>
        <taxon>Pentapetalae</taxon>
        <taxon>asterids</taxon>
        <taxon>Ericales</taxon>
        <taxon>Ericaceae</taxon>
        <taxon>Ericoideae</taxon>
        <taxon>Rhodoreae</taxon>
        <taxon>Rhododendron</taxon>
    </lineage>
</organism>
<proteinExistence type="predicted"/>
<protein>
    <submittedName>
        <fullName evidence="1">Uncharacterized protein</fullName>
    </submittedName>
</protein>
<accession>A0AAV6LFJ9</accession>
<reference evidence="1" key="1">
    <citation type="submission" date="2020-08" db="EMBL/GenBank/DDBJ databases">
        <title>Plant Genome Project.</title>
        <authorList>
            <person name="Zhang R.-G."/>
        </authorList>
    </citation>
    <scope>NUCLEOTIDE SEQUENCE</scope>
    <source>
        <strain evidence="1">WSP0</strain>
        <tissue evidence="1">Leaf</tissue>
    </source>
</reference>